<evidence type="ECO:0000256" key="1">
    <source>
        <dbReference type="ARBA" id="ARBA00004604"/>
    </source>
</evidence>
<dbReference type="EMBL" id="ML978076">
    <property type="protein sequence ID" value="KAF2010423.1"/>
    <property type="molecule type" value="Genomic_DNA"/>
</dbReference>
<proteinExistence type="inferred from homology"/>
<dbReference type="OrthoDB" id="428577at2759"/>
<protein>
    <recommendedName>
        <fullName evidence="15">RRN7-type domain-containing protein</fullName>
    </recommendedName>
</protein>
<evidence type="ECO:0000256" key="5">
    <source>
        <dbReference type="ARBA" id="ARBA00022833"/>
    </source>
</evidence>
<organism evidence="13 14">
    <name type="scientific">Aaosphaeria arxii CBS 175.79</name>
    <dbReference type="NCBI Taxonomy" id="1450172"/>
    <lineage>
        <taxon>Eukaryota</taxon>
        <taxon>Fungi</taxon>
        <taxon>Dikarya</taxon>
        <taxon>Ascomycota</taxon>
        <taxon>Pezizomycotina</taxon>
        <taxon>Dothideomycetes</taxon>
        <taxon>Pleosporomycetidae</taxon>
        <taxon>Pleosporales</taxon>
        <taxon>Pleosporales incertae sedis</taxon>
        <taxon>Aaosphaeria</taxon>
    </lineage>
</organism>
<evidence type="ECO:0000259" key="11">
    <source>
        <dbReference type="Pfam" id="PF20644"/>
    </source>
</evidence>
<feature type="compositionally biased region" description="Basic and acidic residues" evidence="10">
    <location>
        <begin position="151"/>
        <end position="162"/>
    </location>
</feature>
<feature type="domain" description="Rrn7/TAF1B C-terminal cyclin" evidence="12">
    <location>
        <begin position="247"/>
        <end position="397"/>
    </location>
</feature>
<dbReference type="AlphaFoldDB" id="A0A6A5XBY9"/>
<feature type="domain" description="Rrn7/TAF1B N-terminal cyclin" evidence="11">
    <location>
        <begin position="86"/>
        <end position="211"/>
    </location>
</feature>
<evidence type="ECO:0000256" key="7">
    <source>
        <dbReference type="ARBA" id="ARBA00023125"/>
    </source>
</evidence>
<dbReference type="Proteomes" id="UP000799778">
    <property type="component" value="Unassembled WGS sequence"/>
</dbReference>
<evidence type="ECO:0000313" key="13">
    <source>
        <dbReference type="EMBL" id="KAF2010423.1"/>
    </source>
</evidence>
<evidence type="ECO:0000256" key="9">
    <source>
        <dbReference type="ARBA" id="ARBA00023242"/>
    </source>
</evidence>
<keyword evidence="8" id="KW-0804">Transcription</keyword>
<dbReference type="GO" id="GO:0070860">
    <property type="term" value="C:RNA polymerase I core factor complex"/>
    <property type="evidence" value="ECO:0007669"/>
    <property type="project" value="InterPro"/>
</dbReference>
<keyword evidence="14" id="KW-1185">Reference proteome</keyword>
<sequence length="539" mass="61479">MDGRKKGQRCGIEGCRSRLYDEGEDGFMYCENGHRSVQVIATEDDDNFLGAQRRDKTRKRREDEGEGHVGILLKGREALNLYLKSLQLVLRHQIWFLVHDQGLPAELETVVFDLWTLRIMQLEEKIGESQAHSSQSQLFTSSASEGEETESEKRTTSREKKLSHAPSLMDTLALCYLGIITLRLPLTIGDFHTWVVDGKLAYWGALKLLPEAMAQKLPASYHSLLFPNAAFKVNRFVDTITNTTINLGQEYGVTWPRLNYPLLLFRLLKELALPLELYEATIRLARLIDYNFTHPKVFEAYSGIARLPEAQLISCLVVSVKLLYPFDGIRRYPNHDSEPAATCMNWKTWHHHVSSVRTQQSGQANAYTKADLMAIQEKDIFSMSEDQLDQYFDWYQGDLLDSNHTVQNKDTNFRNALYELFPVDAAHSSQPPQSVSQTPTHQHTLEVTKFVHEDLKSRGPVDQDGAQSNVKRPGDGYVYYKDVESMPEPAKRFFEASVRITGLDMDMLIRAVLLTEKKVQRWKKSHQQHKSGAAAIGKS</sequence>
<comment type="similarity">
    <text evidence="2">Belongs to the RRN7/TAF1B family.</text>
</comment>
<keyword evidence="4" id="KW-0863">Zinc-finger</keyword>
<keyword evidence="7" id="KW-0238">DNA-binding</keyword>
<dbReference type="PANTHER" id="PTHR31576:SF2">
    <property type="entry name" value="TATA BOX-BINDING PROTEIN-ASSOCIATED FACTOR RNA POLYMERASE I SUBUNIT B"/>
    <property type="match status" value="1"/>
</dbReference>
<evidence type="ECO:0000256" key="6">
    <source>
        <dbReference type="ARBA" id="ARBA00023015"/>
    </source>
</evidence>
<dbReference type="PANTHER" id="PTHR31576">
    <property type="entry name" value="TATA BOX-BINDING PROTEIN-ASSOCIATED FACTOR RNA POLYMERASE I SUBUNIT B"/>
    <property type="match status" value="1"/>
</dbReference>
<reference evidence="13" key="1">
    <citation type="journal article" date="2020" name="Stud. Mycol.">
        <title>101 Dothideomycetes genomes: a test case for predicting lifestyles and emergence of pathogens.</title>
        <authorList>
            <person name="Haridas S."/>
            <person name="Albert R."/>
            <person name="Binder M."/>
            <person name="Bloem J."/>
            <person name="Labutti K."/>
            <person name="Salamov A."/>
            <person name="Andreopoulos B."/>
            <person name="Baker S."/>
            <person name="Barry K."/>
            <person name="Bills G."/>
            <person name="Bluhm B."/>
            <person name="Cannon C."/>
            <person name="Castanera R."/>
            <person name="Culley D."/>
            <person name="Daum C."/>
            <person name="Ezra D."/>
            <person name="Gonzalez J."/>
            <person name="Henrissat B."/>
            <person name="Kuo A."/>
            <person name="Liang C."/>
            <person name="Lipzen A."/>
            <person name="Lutzoni F."/>
            <person name="Magnuson J."/>
            <person name="Mondo S."/>
            <person name="Nolan M."/>
            <person name="Ohm R."/>
            <person name="Pangilinan J."/>
            <person name="Park H.-J."/>
            <person name="Ramirez L."/>
            <person name="Alfaro M."/>
            <person name="Sun H."/>
            <person name="Tritt A."/>
            <person name="Yoshinaga Y."/>
            <person name="Zwiers L.-H."/>
            <person name="Turgeon B."/>
            <person name="Goodwin S."/>
            <person name="Spatafora J."/>
            <person name="Crous P."/>
            <person name="Grigoriev I."/>
        </authorList>
    </citation>
    <scope>NUCLEOTIDE SEQUENCE</scope>
    <source>
        <strain evidence="13">CBS 175.79</strain>
    </source>
</reference>
<evidence type="ECO:0008006" key="15">
    <source>
        <dbReference type="Google" id="ProtNLM"/>
    </source>
</evidence>
<name>A0A6A5XBY9_9PLEO</name>
<dbReference type="InterPro" id="IPR048538">
    <property type="entry name" value="Rrn7_cyclin_C"/>
</dbReference>
<dbReference type="GO" id="GO:0001164">
    <property type="term" value="F:RNA polymerase I core promoter sequence-specific DNA binding"/>
    <property type="evidence" value="ECO:0007669"/>
    <property type="project" value="InterPro"/>
</dbReference>
<dbReference type="InterPro" id="IPR033599">
    <property type="entry name" value="TAF1B/Rrn7"/>
</dbReference>
<dbReference type="GO" id="GO:0042790">
    <property type="term" value="P:nucleolar large rRNA transcription by RNA polymerase I"/>
    <property type="evidence" value="ECO:0007669"/>
    <property type="project" value="TreeGrafter"/>
</dbReference>
<dbReference type="RefSeq" id="XP_033378762.1">
    <property type="nucleotide sequence ID" value="XM_033524665.1"/>
</dbReference>
<dbReference type="Pfam" id="PF20645">
    <property type="entry name" value="Rrn7_cyclin_C"/>
    <property type="match status" value="1"/>
</dbReference>
<accession>A0A6A5XBY9</accession>
<evidence type="ECO:0000256" key="2">
    <source>
        <dbReference type="ARBA" id="ARBA00006899"/>
    </source>
</evidence>
<evidence type="ECO:0000259" key="12">
    <source>
        <dbReference type="Pfam" id="PF20645"/>
    </source>
</evidence>
<evidence type="ECO:0000256" key="3">
    <source>
        <dbReference type="ARBA" id="ARBA00022723"/>
    </source>
</evidence>
<evidence type="ECO:0000256" key="8">
    <source>
        <dbReference type="ARBA" id="ARBA00023163"/>
    </source>
</evidence>
<dbReference type="InterPro" id="IPR048540">
    <property type="entry name" value="Rrn7_cyclin_N"/>
</dbReference>
<keyword evidence="6" id="KW-0805">Transcription regulation</keyword>
<gene>
    <name evidence="13" type="ORF">BU24DRAFT_378431</name>
</gene>
<dbReference type="GO" id="GO:0008270">
    <property type="term" value="F:zinc ion binding"/>
    <property type="evidence" value="ECO:0007669"/>
    <property type="project" value="UniProtKB-KW"/>
</dbReference>
<evidence type="ECO:0000256" key="10">
    <source>
        <dbReference type="SAM" id="MobiDB-lite"/>
    </source>
</evidence>
<dbReference type="GeneID" id="54282062"/>
<keyword evidence="9" id="KW-0539">Nucleus</keyword>
<comment type="subcellular location">
    <subcellularLocation>
        <location evidence="1">Nucleus</location>
        <location evidence="1">Nucleolus</location>
    </subcellularLocation>
</comment>
<dbReference type="Pfam" id="PF20644">
    <property type="entry name" value="Rrn7_cyclin_N"/>
    <property type="match status" value="1"/>
</dbReference>
<feature type="region of interest" description="Disordered" evidence="10">
    <location>
        <begin position="131"/>
        <end position="162"/>
    </location>
</feature>
<evidence type="ECO:0000313" key="14">
    <source>
        <dbReference type="Proteomes" id="UP000799778"/>
    </source>
</evidence>
<keyword evidence="5" id="KW-0862">Zinc</keyword>
<keyword evidence="3" id="KW-0479">Metal-binding</keyword>
<feature type="compositionally biased region" description="Low complexity" evidence="10">
    <location>
        <begin position="133"/>
        <end position="144"/>
    </location>
</feature>
<evidence type="ECO:0000256" key="4">
    <source>
        <dbReference type="ARBA" id="ARBA00022771"/>
    </source>
</evidence>